<dbReference type="PANTHER" id="PTHR30026">
    <property type="entry name" value="OUTER MEMBRANE PROTEIN TOLC"/>
    <property type="match status" value="1"/>
</dbReference>
<comment type="similarity">
    <text evidence="2">Belongs to the outer membrane factor (OMF) (TC 1.B.17) family.</text>
</comment>
<accession>A0ABS5IA48</accession>
<dbReference type="Proteomes" id="UP000680714">
    <property type="component" value="Unassembled WGS sequence"/>
</dbReference>
<keyword evidence="3" id="KW-0813">Transport</keyword>
<keyword evidence="8" id="KW-0175">Coiled coil</keyword>
<dbReference type="SUPFAM" id="SSF56954">
    <property type="entry name" value="Outer membrane efflux proteins (OEP)"/>
    <property type="match status" value="1"/>
</dbReference>
<reference evidence="10 11" key="1">
    <citation type="submission" date="2021-04" db="EMBL/GenBank/DDBJ databases">
        <title>Magnetospirillum sulfuroxidans sp. nov., a facultative chemolithoautotrophic sulfur-oxidizing alphaproteobacterium isolated from freshwater sediment and proposals for Paramagetospirillum gen. nov., and Magnetospirillaceae fam. nov.</title>
        <authorList>
            <person name="Koziaeva V."/>
            <person name="Geelhoed J.S."/>
            <person name="Sorokin D.Y."/>
            <person name="Grouzdev D.S."/>
        </authorList>
    </citation>
    <scope>NUCLEOTIDE SEQUENCE [LARGE SCALE GENOMIC DNA]</scope>
    <source>
        <strain evidence="10 11">J10</strain>
    </source>
</reference>
<evidence type="ECO:0000256" key="8">
    <source>
        <dbReference type="SAM" id="Coils"/>
    </source>
</evidence>
<keyword evidence="5" id="KW-0812">Transmembrane</keyword>
<keyword evidence="6" id="KW-0472">Membrane</keyword>
<evidence type="ECO:0000256" key="2">
    <source>
        <dbReference type="ARBA" id="ARBA00007613"/>
    </source>
</evidence>
<organism evidence="10 11">
    <name type="scientific">Magnetospirillum sulfuroxidans</name>
    <dbReference type="NCBI Taxonomy" id="611300"/>
    <lineage>
        <taxon>Bacteria</taxon>
        <taxon>Pseudomonadati</taxon>
        <taxon>Pseudomonadota</taxon>
        <taxon>Alphaproteobacteria</taxon>
        <taxon>Rhodospirillales</taxon>
        <taxon>Rhodospirillaceae</taxon>
        <taxon>Magnetospirillum</taxon>
    </lineage>
</organism>
<dbReference type="PANTHER" id="PTHR30026:SF20">
    <property type="entry name" value="OUTER MEMBRANE PROTEIN TOLC"/>
    <property type="match status" value="1"/>
</dbReference>
<feature type="compositionally biased region" description="Low complexity" evidence="9">
    <location>
        <begin position="518"/>
        <end position="529"/>
    </location>
</feature>
<dbReference type="PROSITE" id="PS51257">
    <property type="entry name" value="PROKAR_LIPOPROTEIN"/>
    <property type="match status" value="1"/>
</dbReference>
<dbReference type="InterPro" id="IPR003423">
    <property type="entry name" value="OMP_efflux"/>
</dbReference>
<evidence type="ECO:0000256" key="5">
    <source>
        <dbReference type="ARBA" id="ARBA00022692"/>
    </source>
</evidence>
<comment type="caution">
    <text evidence="10">The sequence shown here is derived from an EMBL/GenBank/DDBJ whole genome shotgun (WGS) entry which is preliminary data.</text>
</comment>
<feature type="coiled-coil region" evidence="8">
    <location>
        <begin position="196"/>
        <end position="258"/>
    </location>
</feature>
<evidence type="ECO:0000313" key="11">
    <source>
        <dbReference type="Proteomes" id="UP000680714"/>
    </source>
</evidence>
<evidence type="ECO:0000256" key="1">
    <source>
        <dbReference type="ARBA" id="ARBA00004442"/>
    </source>
</evidence>
<evidence type="ECO:0000313" key="10">
    <source>
        <dbReference type="EMBL" id="MBR9971306.1"/>
    </source>
</evidence>
<feature type="region of interest" description="Disordered" evidence="9">
    <location>
        <begin position="109"/>
        <end position="137"/>
    </location>
</feature>
<gene>
    <name evidence="10" type="ORF">KEC16_06245</name>
</gene>
<evidence type="ECO:0000256" key="3">
    <source>
        <dbReference type="ARBA" id="ARBA00022448"/>
    </source>
</evidence>
<dbReference type="InterPro" id="IPR051906">
    <property type="entry name" value="TolC-like"/>
</dbReference>
<dbReference type="Pfam" id="PF02321">
    <property type="entry name" value="OEP"/>
    <property type="match status" value="1"/>
</dbReference>
<comment type="subcellular location">
    <subcellularLocation>
        <location evidence="1">Cell outer membrane</location>
    </subcellularLocation>
</comment>
<protein>
    <submittedName>
        <fullName evidence="10">TolC family protein</fullName>
    </submittedName>
</protein>
<evidence type="ECO:0000256" key="6">
    <source>
        <dbReference type="ARBA" id="ARBA00023136"/>
    </source>
</evidence>
<name>A0ABS5IA48_9PROT</name>
<keyword evidence="11" id="KW-1185">Reference proteome</keyword>
<keyword evidence="7" id="KW-0998">Cell outer membrane</keyword>
<keyword evidence="4" id="KW-1134">Transmembrane beta strand</keyword>
<evidence type="ECO:0000256" key="4">
    <source>
        <dbReference type="ARBA" id="ARBA00022452"/>
    </source>
</evidence>
<dbReference type="EMBL" id="JAGTUF010000004">
    <property type="protein sequence ID" value="MBR9971306.1"/>
    <property type="molecule type" value="Genomic_DNA"/>
</dbReference>
<dbReference type="Gene3D" id="1.20.1600.10">
    <property type="entry name" value="Outer membrane efflux proteins (OEP)"/>
    <property type="match status" value="1"/>
</dbReference>
<evidence type="ECO:0000256" key="9">
    <source>
        <dbReference type="SAM" id="MobiDB-lite"/>
    </source>
</evidence>
<feature type="region of interest" description="Disordered" evidence="9">
    <location>
        <begin position="500"/>
        <end position="539"/>
    </location>
</feature>
<dbReference type="RefSeq" id="WP_211546957.1">
    <property type="nucleotide sequence ID" value="NZ_JAGTUF010000004.1"/>
</dbReference>
<feature type="compositionally biased region" description="Polar residues" evidence="9">
    <location>
        <begin position="112"/>
        <end position="135"/>
    </location>
</feature>
<proteinExistence type="inferred from homology"/>
<sequence length="573" mass="62591">MTKLQEGGMRWVQWGIAASTLVLLSACAIEPQPYSREEFAAKAAAEQKAIAKDVEAISRPLTLPEAVARAVKYNFEARVRMMEEAQALGQLDVSRWELLPKLVANAGYNGRSEPNATRSRGLYSQSTSTSEPTYSQDRDHATADLTATWNLLDFGVGYFNAKAQADRALIATERRRKTLHNLTQEVRAAWWRAASAQKLRGEVARTLTQAEQALEASREVEAANIRNPIDILRYQRSLIDTIRQLETIEQELSTAKTELSVLIGMPPGTEFAVAVPDDDQLAAPQWTMPIERMEEQALTSNADLHEAAYLQRISVQETRRAIVRLFPGITLSGGRQFDGNSFLMANRWWEAGAKVTWNLMTVFSGPSEIKAAEAAEAVTDARALAMHMAVLSQAHIALRQFDIAVRQFQRASQIHDIDKRILSHSQAREAANTQGELERISNDTTMIVGLLRRYQTLAQVHAALGRIQATLGIDPIPNEVASQDINTLTEEIAHRLSKLEGGDGALPADAPTTPPAAPISSAAPVALAPGSGNAHNDEGKPLLSELTQWFAPPAQETVALAPASAAEQGVAIH</sequence>
<evidence type="ECO:0000256" key="7">
    <source>
        <dbReference type="ARBA" id="ARBA00023237"/>
    </source>
</evidence>